<dbReference type="GO" id="GO:0046872">
    <property type="term" value="F:metal ion binding"/>
    <property type="evidence" value="ECO:0007669"/>
    <property type="project" value="UniProtKB-KW"/>
</dbReference>
<organism evidence="10 11">
    <name type="scientific">Symbiochloris irregularis</name>
    <dbReference type="NCBI Taxonomy" id="706552"/>
    <lineage>
        <taxon>Eukaryota</taxon>
        <taxon>Viridiplantae</taxon>
        <taxon>Chlorophyta</taxon>
        <taxon>core chlorophytes</taxon>
        <taxon>Trebouxiophyceae</taxon>
        <taxon>Trebouxiales</taxon>
        <taxon>Trebouxiaceae</taxon>
        <taxon>Symbiochloris</taxon>
    </lineage>
</organism>
<comment type="caution">
    <text evidence="10">The sequence shown here is derived from an EMBL/GenBank/DDBJ whole genome shotgun (WGS) entry which is preliminary data.</text>
</comment>
<evidence type="ECO:0000313" key="10">
    <source>
        <dbReference type="EMBL" id="KAK9804641.1"/>
    </source>
</evidence>
<dbReference type="AlphaFoldDB" id="A0AAW1P625"/>
<feature type="region of interest" description="Disordered" evidence="8">
    <location>
        <begin position="1"/>
        <end position="47"/>
    </location>
</feature>
<dbReference type="GO" id="GO:0007165">
    <property type="term" value="P:signal transduction"/>
    <property type="evidence" value="ECO:0007669"/>
    <property type="project" value="InterPro"/>
</dbReference>
<dbReference type="SUPFAM" id="SSF109604">
    <property type="entry name" value="HD-domain/PDEase-like"/>
    <property type="match status" value="1"/>
</dbReference>
<dbReference type="InterPro" id="IPR003607">
    <property type="entry name" value="HD/PDEase_dom"/>
</dbReference>
<dbReference type="Pfam" id="PF00233">
    <property type="entry name" value="PDEase_I"/>
    <property type="match status" value="1"/>
</dbReference>
<feature type="binding site" evidence="6">
    <location>
        <position position="699"/>
    </location>
    <ligand>
        <name>Zn(2+)</name>
        <dbReference type="ChEBI" id="CHEBI:29105"/>
        <label>2</label>
    </ligand>
</feature>
<dbReference type="EMBL" id="JALJOQ010000048">
    <property type="protein sequence ID" value="KAK9804641.1"/>
    <property type="molecule type" value="Genomic_DNA"/>
</dbReference>
<dbReference type="EC" id="3.1.4.-" evidence="7"/>
<comment type="similarity">
    <text evidence="7">Belongs to the cyclic nucleotide phosphodiesterase family.</text>
</comment>
<dbReference type="InterPro" id="IPR023174">
    <property type="entry name" value="PDEase_CS"/>
</dbReference>
<gene>
    <name evidence="10" type="ORF">WJX73_002873</name>
</gene>
<protein>
    <recommendedName>
        <fullName evidence="7">Phosphodiesterase</fullName>
        <ecNumber evidence="7">3.1.4.-</ecNumber>
    </recommendedName>
</protein>
<evidence type="ECO:0000256" key="4">
    <source>
        <dbReference type="ARBA" id="ARBA00023170"/>
    </source>
</evidence>
<dbReference type="GO" id="GO:0004114">
    <property type="term" value="F:3',5'-cyclic-nucleotide phosphodiesterase activity"/>
    <property type="evidence" value="ECO:0007669"/>
    <property type="project" value="InterPro"/>
</dbReference>
<keyword evidence="2 6" id="KW-0479">Metal-binding</keyword>
<feature type="region of interest" description="Disordered" evidence="8">
    <location>
        <begin position="523"/>
        <end position="559"/>
    </location>
</feature>
<evidence type="ECO:0000256" key="1">
    <source>
        <dbReference type="ARBA" id="ARBA00022535"/>
    </source>
</evidence>
<evidence type="ECO:0000256" key="6">
    <source>
        <dbReference type="PIRSR" id="PIRSR623088-3"/>
    </source>
</evidence>
<evidence type="ECO:0000313" key="11">
    <source>
        <dbReference type="Proteomes" id="UP001465755"/>
    </source>
</evidence>
<feature type="binding site" evidence="6">
    <location>
        <position position="662"/>
    </location>
    <ligand>
        <name>Zn(2+)</name>
        <dbReference type="ChEBI" id="CHEBI:29105"/>
        <label>1</label>
    </ligand>
</feature>
<dbReference type="InterPro" id="IPR002073">
    <property type="entry name" value="PDEase_catalytic_dom"/>
</dbReference>
<proteinExistence type="inferred from homology"/>
<evidence type="ECO:0000256" key="2">
    <source>
        <dbReference type="ARBA" id="ARBA00022723"/>
    </source>
</evidence>
<feature type="active site" description="Proton donor" evidence="5">
    <location>
        <position position="658"/>
    </location>
</feature>
<evidence type="ECO:0000256" key="7">
    <source>
        <dbReference type="RuleBase" id="RU363067"/>
    </source>
</evidence>
<evidence type="ECO:0000259" key="9">
    <source>
        <dbReference type="PROSITE" id="PS51845"/>
    </source>
</evidence>
<evidence type="ECO:0000256" key="8">
    <source>
        <dbReference type="SAM" id="MobiDB-lite"/>
    </source>
</evidence>
<name>A0AAW1P625_9CHLO</name>
<reference evidence="10 11" key="1">
    <citation type="journal article" date="2024" name="Nat. Commun.">
        <title>Phylogenomics reveals the evolutionary origins of lichenization in chlorophyte algae.</title>
        <authorList>
            <person name="Puginier C."/>
            <person name="Libourel C."/>
            <person name="Otte J."/>
            <person name="Skaloud P."/>
            <person name="Haon M."/>
            <person name="Grisel S."/>
            <person name="Petersen M."/>
            <person name="Berrin J.G."/>
            <person name="Delaux P.M."/>
            <person name="Dal Grande F."/>
            <person name="Keller J."/>
        </authorList>
    </citation>
    <scope>NUCLEOTIDE SEQUENCE [LARGE SCALE GENOMIC DNA]</scope>
    <source>
        <strain evidence="10 11">SAG 2036</strain>
    </source>
</reference>
<dbReference type="InterPro" id="IPR029016">
    <property type="entry name" value="GAF-like_dom_sf"/>
</dbReference>
<dbReference type="PRINTS" id="PR00387">
    <property type="entry name" value="PDIESTERASE1"/>
</dbReference>
<accession>A0AAW1P625</accession>
<feature type="binding site" evidence="6">
    <location>
        <position position="698"/>
    </location>
    <ligand>
        <name>Zn(2+)</name>
        <dbReference type="ChEBI" id="CHEBI:29105"/>
        <label>1</label>
    </ligand>
</feature>
<dbReference type="Proteomes" id="UP001465755">
    <property type="component" value="Unassembled WGS sequence"/>
</dbReference>
<dbReference type="SUPFAM" id="SSF55781">
    <property type="entry name" value="GAF domain-like"/>
    <property type="match status" value="2"/>
</dbReference>
<dbReference type="SMART" id="SM00065">
    <property type="entry name" value="GAF"/>
    <property type="match status" value="2"/>
</dbReference>
<evidence type="ECO:0000256" key="5">
    <source>
        <dbReference type="PIRSR" id="PIRSR623088-1"/>
    </source>
</evidence>
<keyword evidence="3 7" id="KW-0378">Hydrolase</keyword>
<dbReference type="InterPro" id="IPR003018">
    <property type="entry name" value="GAF"/>
</dbReference>
<sequence>MQRTPGSLQGGQVEVADSHSPPQAEHNARNRRSSTGSGPVGRSVGPQLERVDSQLFGGSQSKLELMNQVICAINSSASGSRFQAALQQAVPPLLDCQTITLHVIDEQLRQSWAHQEGREEQPRAKSLDKGIVGSVATTGESSNISDVQHCNNFDPGTDGSEAQTMLCCPVSDVFGKRVAVIQAVNKRVGSFSDLDKQMLLTCCSHLGNVLSLSQLQASAMTDQQRMAMLCKGLQRLQRSMTLDLVVVNVLRAANELLQSQHLLLMFVDQANDRLWTRWYTGTTLASQGLTVTMRQPKDGPLARAMQYSRLIAERDISADSIATGFDQVVGLDDLASIIVQPITHQARKSTKIAVLIAVHTDAHAHVANDHEAASERAALDMLAIEVAGILAGRSEEISIAAAMAASATVQSTDRAVDSVLKAQLQTYVHSQPFKAMTTNPPPDMRTQASRSSSWLPMEEMSDSCSLEHDAGPGLLESLGPTPASSLSPLAAQALYVDTRQTKSKQGFTLSAWYAREIRVSQEASDSFTAQHEQPDTTPEDDTPVNSNPTSPKGWDVGSGRAAGRRALLMSSSKTRDPRRESLGTRIARELAQPGPVLAAQELLRWDTDFLKLSDDKIMDFIFNIFASSGLLDHFQLKEERLWMFIRGVAAHHRDNPYHNLCHTCYVLQATHLVMHAVQALNALPKAASFALLLAALCHDLDHDGHTNDFHVAAETDLARRYNDMSPMEMHHCATGYAILDDSSLLKHLSKPVQQEIRRIIIAAVMATDISEHFSLTSAFCQHGTSWMDPSPEDCLLLCKAILHAADLSNAARPFPVHVAMVLRLHKEFRAQAAEERQLGLASLPHMEAESQVVRSQMEASFISAVALPLWQQLAACFPALMRAVLRMEVNFNLHCALARLPEEDILQVYRMAEHDRLTGRLNSACWMHGQDTWQVRTTGPAALHITSAVPPSRHLVKRDSSTDAANGVTHHSTCRKPIVAAERI</sequence>
<feature type="region of interest" description="Disordered" evidence="8">
    <location>
        <begin position="433"/>
        <end position="479"/>
    </location>
</feature>
<dbReference type="InterPro" id="IPR036971">
    <property type="entry name" value="PDEase_catalytic_dom_sf"/>
</dbReference>
<keyword evidence="4" id="KW-0675">Receptor</keyword>
<dbReference type="Pfam" id="PF13185">
    <property type="entry name" value="GAF_2"/>
    <property type="match status" value="1"/>
</dbReference>
<keyword evidence="1" id="KW-0140">cGMP</keyword>
<comment type="cofactor">
    <cofactor evidence="7">
        <name>a divalent metal cation</name>
        <dbReference type="ChEBI" id="CHEBI:60240"/>
    </cofactor>
    <text evidence="7">Binds 2 divalent metal cations per subunit. Site 1 may preferentially bind zinc ions, while site 2 has a preference for magnesium and/or manganese ions.</text>
</comment>
<dbReference type="PROSITE" id="PS00126">
    <property type="entry name" value="PDEASE_I_1"/>
    <property type="match status" value="1"/>
</dbReference>
<dbReference type="InterPro" id="IPR023088">
    <property type="entry name" value="PDEase"/>
</dbReference>
<dbReference type="PROSITE" id="PS51845">
    <property type="entry name" value="PDEASE_I_2"/>
    <property type="match status" value="1"/>
</dbReference>
<evidence type="ECO:0000256" key="3">
    <source>
        <dbReference type="ARBA" id="ARBA00022801"/>
    </source>
</evidence>
<dbReference type="CDD" id="cd00077">
    <property type="entry name" value="HDc"/>
    <property type="match status" value="1"/>
</dbReference>
<dbReference type="Gene3D" id="3.30.450.40">
    <property type="match status" value="2"/>
</dbReference>
<dbReference type="PANTHER" id="PTHR11347">
    <property type="entry name" value="CYCLIC NUCLEOTIDE PHOSPHODIESTERASE"/>
    <property type="match status" value="1"/>
</dbReference>
<feature type="binding site" evidence="6">
    <location>
        <position position="699"/>
    </location>
    <ligand>
        <name>Zn(2+)</name>
        <dbReference type="ChEBI" id="CHEBI:29105"/>
        <label>1</label>
    </ligand>
</feature>
<keyword evidence="11" id="KW-1185">Reference proteome</keyword>
<feature type="binding site" evidence="6">
    <location>
        <position position="806"/>
    </location>
    <ligand>
        <name>Zn(2+)</name>
        <dbReference type="ChEBI" id="CHEBI:29105"/>
        <label>1</label>
    </ligand>
</feature>
<dbReference type="Gene3D" id="1.10.1300.10">
    <property type="entry name" value="3'5'-cyclic nucleotide phosphodiesterase, catalytic domain"/>
    <property type="match status" value="1"/>
</dbReference>
<feature type="domain" description="PDEase" evidence="9">
    <location>
        <begin position="578"/>
        <end position="901"/>
    </location>
</feature>
<dbReference type="SMART" id="SM00471">
    <property type="entry name" value="HDc"/>
    <property type="match status" value="1"/>
</dbReference>